<proteinExistence type="predicted"/>
<evidence type="ECO:0008006" key="3">
    <source>
        <dbReference type="Google" id="ProtNLM"/>
    </source>
</evidence>
<reference evidence="1 2" key="1">
    <citation type="journal article" date="2016" name="Nat. Commun.">
        <title>Thousands of microbial genomes shed light on interconnected biogeochemical processes in an aquifer system.</title>
        <authorList>
            <person name="Anantharaman K."/>
            <person name="Brown C.T."/>
            <person name="Hug L.A."/>
            <person name="Sharon I."/>
            <person name="Castelle C.J."/>
            <person name="Probst A.J."/>
            <person name="Thomas B.C."/>
            <person name="Singh A."/>
            <person name="Wilkins M.J."/>
            <person name="Karaoz U."/>
            <person name="Brodie E.L."/>
            <person name="Williams K.H."/>
            <person name="Hubbard S.S."/>
            <person name="Banfield J.F."/>
        </authorList>
    </citation>
    <scope>NUCLEOTIDE SEQUENCE [LARGE SCALE GENOMIC DNA]</scope>
</reference>
<dbReference type="Proteomes" id="UP000176424">
    <property type="component" value="Unassembled WGS sequence"/>
</dbReference>
<gene>
    <name evidence="1" type="ORF">A2397_02000</name>
</gene>
<protein>
    <recommendedName>
        <fullName evidence="3">HD domain-containing protein</fullName>
    </recommendedName>
</protein>
<comment type="caution">
    <text evidence="1">The sequence shown here is derived from an EMBL/GenBank/DDBJ whole genome shotgun (WGS) entry which is preliminary data.</text>
</comment>
<evidence type="ECO:0000313" key="2">
    <source>
        <dbReference type="Proteomes" id="UP000176424"/>
    </source>
</evidence>
<dbReference type="EMBL" id="MEXR01000032">
    <property type="protein sequence ID" value="OGD09441.1"/>
    <property type="molecule type" value="Genomic_DNA"/>
</dbReference>
<dbReference type="STRING" id="1797263.A2397_02000"/>
<dbReference type="AlphaFoldDB" id="A0A1F4ZSU1"/>
<evidence type="ECO:0000313" key="1">
    <source>
        <dbReference type="EMBL" id="OGD09441.1"/>
    </source>
</evidence>
<sequence>MNMPDFDESRVIFEKRWQEYVNNFLASPSNSKVFKAYESGGILSPENRNVVEHQIMARFVVEVLCDLCGVDGNEKEDGLTAASLHDFNVLEEKFGRRNGKYKHYRDIESLKEKDRNTLRELGFSEEAISLTDANITHEEGGPKSLTAMFLFLADACISGTKIVDIRKRFADTRMGWRSDKKRIDDKTAQENAYYYDHFWKGAPGHGDRPHDEVQLETAARICSDLVGILREKQADTKNPKYARIFGPNGDSNLLPEYIRDKVNEKVANV</sequence>
<organism evidence="1 2">
    <name type="scientific">Candidatus Amesbacteria bacterium RIFOXYB1_FULL_44_23</name>
    <dbReference type="NCBI Taxonomy" id="1797263"/>
    <lineage>
        <taxon>Bacteria</taxon>
        <taxon>Candidatus Amesiibacteriota</taxon>
    </lineage>
</organism>
<name>A0A1F4ZSU1_9BACT</name>
<accession>A0A1F4ZSU1</accession>